<protein>
    <recommendedName>
        <fullName evidence="3">DNA2/NAM7 helicase helicase domain-containing protein</fullName>
    </recommendedName>
</protein>
<evidence type="ECO:0000313" key="2">
    <source>
        <dbReference type="Proteomes" id="UP001267426"/>
    </source>
</evidence>
<evidence type="ECO:0000313" key="1">
    <source>
        <dbReference type="EMBL" id="MDT0632868.1"/>
    </source>
</evidence>
<organism evidence="1 2">
    <name type="scientific">Rubrivirga litoralis</name>
    <dbReference type="NCBI Taxonomy" id="3075598"/>
    <lineage>
        <taxon>Bacteria</taxon>
        <taxon>Pseudomonadati</taxon>
        <taxon>Rhodothermota</taxon>
        <taxon>Rhodothermia</taxon>
        <taxon>Rhodothermales</taxon>
        <taxon>Rubricoccaceae</taxon>
        <taxon>Rubrivirga</taxon>
    </lineage>
</organism>
<keyword evidence="2" id="KW-1185">Reference proteome</keyword>
<dbReference type="Proteomes" id="UP001267426">
    <property type="component" value="Unassembled WGS sequence"/>
</dbReference>
<reference evidence="1 2" key="1">
    <citation type="submission" date="2023-09" db="EMBL/GenBank/DDBJ databases">
        <authorList>
            <person name="Rey-Velasco X."/>
        </authorList>
    </citation>
    <scope>NUCLEOTIDE SEQUENCE [LARGE SCALE GENOMIC DNA]</scope>
    <source>
        <strain evidence="1 2">F394</strain>
    </source>
</reference>
<comment type="caution">
    <text evidence="1">The sequence shown here is derived from an EMBL/GenBank/DDBJ whole genome shotgun (WGS) entry which is preliminary data.</text>
</comment>
<proteinExistence type="predicted"/>
<gene>
    <name evidence="1" type="ORF">RM540_14010</name>
</gene>
<name>A0ABU3BU95_9BACT</name>
<sequence length="105" mass="11162">MRESRYTGSGSDVPETKSALNGYFGTVSAFWKLVKDYGFPAAVKKLTSAQQRAARLFPVWAVNNLSVRNALPLQPALFDLVVIDEASQCDLASAVPSSTGPAGPS</sequence>
<dbReference type="EMBL" id="JAVRHT010000040">
    <property type="protein sequence ID" value="MDT0632868.1"/>
    <property type="molecule type" value="Genomic_DNA"/>
</dbReference>
<dbReference type="RefSeq" id="WP_311665191.1">
    <property type="nucleotide sequence ID" value="NZ_JAVRHT010000040.1"/>
</dbReference>
<evidence type="ECO:0008006" key="3">
    <source>
        <dbReference type="Google" id="ProtNLM"/>
    </source>
</evidence>
<accession>A0ABU3BU95</accession>